<name>A0A9P5VIR5_9FUNG</name>
<dbReference type="AlphaFoldDB" id="A0A9P5VIR5"/>
<accession>A0A9P5VIR5</accession>
<dbReference type="Proteomes" id="UP000696485">
    <property type="component" value="Unassembled WGS sequence"/>
</dbReference>
<keyword evidence="3" id="KW-1185">Reference proteome</keyword>
<reference evidence="2" key="1">
    <citation type="journal article" date="2020" name="Fungal Divers.">
        <title>Resolving the Mortierellaceae phylogeny through synthesis of multi-gene phylogenetics and phylogenomics.</title>
        <authorList>
            <person name="Vandepol N."/>
            <person name="Liber J."/>
            <person name="Desiro A."/>
            <person name="Na H."/>
            <person name="Kennedy M."/>
            <person name="Barry K."/>
            <person name="Grigoriev I.V."/>
            <person name="Miller A.N."/>
            <person name="O'Donnell K."/>
            <person name="Stajich J.E."/>
            <person name="Bonito G."/>
        </authorList>
    </citation>
    <scope>NUCLEOTIDE SEQUENCE</scope>
    <source>
        <strain evidence="2">NVP1</strain>
    </source>
</reference>
<dbReference type="PANTHER" id="PTHR11060:SF0">
    <property type="entry name" value="PROTEIN MEMO1"/>
    <property type="match status" value="1"/>
</dbReference>
<organism evidence="2 3">
    <name type="scientific">Podila minutissima</name>
    <dbReference type="NCBI Taxonomy" id="64525"/>
    <lineage>
        <taxon>Eukaryota</taxon>
        <taxon>Fungi</taxon>
        <taxon>Fungi incertae sedis</taxon>
        <taxon>Mucoromycota</taxon>
        <taxon>Mortierellomycotina</taxon>
        <taxon>Mortierellomycetes</taxon>
        <taxon>Mortierellales</taxon>
        <taxon>Mortierellaceae</taxon>
        <taxon>Podila</taxon>
    </lineage>
</organism>
<comment type="similarity">
    <text evidence="1">Belongs to the MEMO1 family.</text>
</comment>
<dbReference type="Pfam" id="PF01875">
    <property type="entry name" value="Memo"/>
    <property type="match status" value="1"/>
</dbReference>
<dbReference type="HAMAP" id="MF_00055">
    <property type="entry name" value="MEMO1"/>
    <property type="match status" value="1"/>
</dbReference>
<dbReference type="PANTHER" id="PTHR11060">
    <property type="entry name" value="PROTEIN MEMO1"/>
    <property type="match status" value="1"/>
</dbReference>
<dbReference type="CDD" id="cd07361">
    <property type="entry name" value="MEMO_like"/>
    <property type="match status" value="1"/>
</dbReference>
<evidence type="ECO:0000313" key="2">
    <source>
        <dbReference type="EMBL" id="KAF9326969.1"/>
    </source>
</evidence>
<sequence length="328" mass="36413">MSVRDATHSGSWYTAHRKELDRQLAGWLSKAGESTTDGDPLPIEGLRAIIAPHAGYSYSGPAAGYAYKCIQPKKIKRVFILGPSHHIHLSGCALSKCSEYATPLGSLTIDKSINAELAKTGQFQEMSLETDEHEHSIEMHLPFVYKVFENQVDDVTVVPIMVGALSESKEAAYGKLLAPYLDNPENLFIVSSDFCHWGTRFDYTYYVDEHNNVTQSLHPKGQRHIHASSSASSVVTGHQKIFESIRQLDHEGMARIEDGSHHGFAQYLSRTHNTICGRHPIGVLMASVEALGKDKHRTRFVHYSQSSSVLKPTESSVSYASAFVQRNE</sequence>
<protein>
    <recommendedName>
        <fullName evidence="4">Protein MEMO1</fullName>
    </recommendedName>
</protein>
<evidence type="ECO:0008006" key="4">
    <source>
        <dbReference type="Google" id="ProtNLM"/>
    </source>
</evidence>
<evidence type="ECO:0000256" key="1">
    <source>
        <dbReference type="ARBA" id="ARBA00006315"/>
    </source>
</evidence>
<dbReference type="Gene3D" id="3.40.830.10">
    <property type="entry name" value="LigB-like"/>
    <property type="match status" value="1"/>
</dbReference>
<dbReference type="InterPro" id="IPR002737">
    <property type="entry name" value="MEMO1_fam"/>
</dbReference>
<gene>
    <name evidence="2" type="ORF">BG006_009665</name>
</gene>
<dbReference type="EMBL" id="JAAAUY010000715">
    <property type="protein sequence ID" value="KAF9326969.1"/>
    <property type="molecule type" value="Genomic_DNA"/>
</dbReference>
<dbReference type="NCBIfam" id="TIGR04336">
    <property type="entry name" value="AmmeMemoSam_B"/>
    <property type="match status" value="1"/>
</dbReference>
<proteinExistence type="inferred from homology"/>
<evidence type="ECO:0000313" key="3">
    <source>
        <dbReference type="Proteomes" id="UP000696485"/>
    </source>
</evidence>
<comment type="caution">
    <text evidence="2">The sequence shown here is derived from an EMBL/GenBank/DDBJ whole genome shotgun (WGS) entry which is preliminary data.</text>
</comment>